<sequence length="115" mass="12794">MQWTPAMTEKVDAMIAENVSLIRSIPEKYFTEIEGMVYRAVAKGGDRKQLADEIEASFGKRHGITRRRAEFIARDQTRKATSALSSARQQAAGIVEAEWVHSGGGHKPRQSHVKA</sequence>
<dbReference type="Proteomes" id="UP000479000">
    <property type="component" value="Unassembled WGS sequence"/>
</dbReference>
<dbReference type="EMBL" id="CADCXU010017160">
    <property type="protein sequence ID" value="CAB0006056.1"/>
    <property type="molecule type" value="Genomic_DNA"/>
</dbReference>
<evidence type="ECO:0000313" key="2">
    <source>
        <dbReference type="EMBL" id="CAB0006056.1"/>
    </source>
</evidence>
<name>A0A6H5GQF1_9HEMI</name>
<dbReference type="Pfam" id="PF04233">
    <property type="entry name" value="Phage_Mu_F"/>
    <property type="match status" value="1"/>
</dbReference>
<feature type="domain" description="Phage head morphogenesis" evidence="1">
    <location>
        <begin position="32"/>
        <end position="113"/>
    </location>
</feature>
<reference evidence="2 3" key="1">
    <citation type="submission" date="2020-02" db="EMBL/GenBank/DDBJ databases">
        <authorList>
            <person name="Ferguson B K."/>
        </authorList>
    </citation>
    <scope>NUCLEOTIDE SEQUENCE [LARGE SCALE GENOMIC DNA]</scope>
</reference>
<accession>A0A6H5GQF1</accession>
<gene>
    <name evidence="2" type="ORF">NTEN_LOCUS11533</name>
</gene>
<protein>
    <recommendedName>
        <fullName evidence="1">Phage head morphogenesis domain-containing protein</fullName>
    </recommendedName>
</protein>
<proteinExistence type="predicted"/>
<organism evidence="2 3">
    <name type="scientific">Nesidiocoris tenuis</name>
    <dbReference type="NCBI Taxonomy" id="355587"/>
    <lineage>
        <taxon>Eukaryota</taxon>
        <taxon>Metazoa</taxon>
        <taxon>Ecdysozoa</taxon>
        <taxon>Arthropoda</taxon>
        <taxon>Hexapoda</taxon>
        <taxon>Insecta</taxon>
        <taxon>Pterygota</taxon>
        <taxon>Neoptera</taxon>
        <taxon>Paraneoptera</taxon>
        <taxon>Hemiptera</taxon>
        <taxon>Heteroptera</taxon>
        <taxon>Panheteroptera</taxon>
        <taxon>Cimicomorpha</taxon>
        <taxon>Miridae</taxon>
        <taxon>Dicyphina</taxon>
        <taxon>Nesidiocoris</taxon>
    </lineage>
</organism>
<evidence type="ECO:0000259" key="1">
    <source>
        <dbReference type="Pfam" id="PF04233"/>
    </source>
</evidence>
<dbReference type="AlphaFoldDB" id="A0A6H5GQF1"/>
<dbReference type="InterPro" id="IPR006528">
    <property type="entry name" value="Phage_head_morphogenesis_dom"/>
</dbReference>
<dbReference type="OrthoDB" id="10571572at2759"/>
<evidence type="ECO:0000313" key="3">
    <source>
        <dbReference type="Proteomes" id="UP000479000"/>
    </source>
</evidence>
<feature type="non-terminal residue" evidence="2">
    <location>
        <position position="115"/>
    </location>
</feature>
<keyword evidence="3" id="KW-1185">Reference proteome</keyword>